<dbReference type="Pfam" id="PF14341">
    <property type="entry name" value="PilX_N"/>
    <property type="match status" value="1"/>
</dbReference>
<sequence>MVLLIAATLLVLYASNTVVGEQRMSANEVRSKQAFEAAEAGIELTIQQINASEGDIDFDVAAQTALNASWTPANPNSSFSVLFCEPTTLDFANLPQCADSADDGITAASCTNPGASAKTAWAVSCGWSDDSAARKRILTLVAKTDPVPGDVSNPLIAKGSVGMSGNATVVNYFNNLTVWTGSTLDNTGNTGKTVIRRPGVTDGTSDCAAGDCTSDEVTTQVGGGNQVCNDAQAPDLICTTSTGVYGPDVIQSDTTLANLTEDQYFENFLGMKPNEYKSTQAEEVVAGADAGSIGDGEADNGGGTVFWVEGNAAINQDIGSADKPVVLVVDGDLDLSGSPTIFGIVFVRGNLTQSGSATIRGAVLITGSVDADGSLNVIYDPDAIGGAGNAGSYASLPGSWRDF</sequence>
<accession>A0ABX1NRY0</accession>
<proteinExistence type="predicted"/>
<evidence type="ECO:0000313" key="3">
    <source>
        <dbReference type="Proteomes" id="UP000633943"/>
    </source>
</evidence>
<keyword evidence="3" id="KW-1185">Reference proteome</keyword>
<evidence type="ECO:0000313" key="2">
    <source>
        <dbReference type="EMBL" id="NMG14648.1"/>
    </source>
</evidence>
<comment type="caution">
    <text evidence="2">The sequence shown here is derived from an EMBL/GenBank/DDBJ whole genome shotgun (WGS) entry which is preliminary data.</text>
</comment>
<gene>
    <name evidence="2" type="ORF">GPA24_03655</name>
</gene>
<protein>
    <recommendedName>
        <fullName evidence="1">Type 4 fimbrial biogenesis protein PilX N-terminal domain-containing protein</fullName>
    </recommendedName>
</protein>
<dbReference type="EMBL" id="WTVP01000006">
    <property type="protein sequence ID" value="NMG14648.1"/>
    <property type="molecule type" value="Genomic_DNA"/>
</dbReference>
<dbReference type="Proteomes" id="UP000633943">
    <property type="component" value="Unassembled WGS sequence"/>
</dbReference>
<dbReference type="InterPro" id="IPR025746">
    <property type="entry name" value="PilX_N_dom"/>
</dbReference>
<evidence type="ECO:0000259" key="1">
    <source>
        <dbReference type="Pfam" id="PF14341"/>
    </source>
</evidence>
<reference evidence="2 3" key="1">
    <citation type="submission" date="2019-12" db="EMBL/GenBank/DDBJ databases">
        <title>Comparative genomics gives insights into the taxonomy of the Azoarcus-Aromatoleum group and reveals separate origins of nif in the plant-associated Azoarcus and non-plant-associated Aromatoleum sub-groups.</title>
        <authorList>
            <person name="Lafos M."/>
            <person name="Maluk M."/>
            <person name="Batista M."/>
            <person name="Junghare M."/>
            <person name="Carmona M."/>
            <person name="Faoro H."/>
            <person name="Cruz L.M."/>
            <person name="Battistoni F."/>
            <person name="De Souza E."/>
            <person name="Pedrosa F."/>
            <person name="Chen W.-M."/>
            <person name="Poole P.S."/>
            <person name="Dixon R.A."/>
            <person name="James E.K."/>
        </authorList>
    </citation>
    <scope>NUCLEOTIDE SEQUENCE [LARGE SCALE GENOMIC DNA]</scope>
    <source>
        <strain evidence="2 3">PbN1</strain>
    </source>
</reference>
<feature type="domain" description="Type 4 fimbrial biogenesis protein PilX N-terminal" evidence="1">
    <location>
        <begin position="1"/>
        <end position="43"/>
    </location>
</feature>
<organism evidence="2 3">
    <name type="scientific">Aromatoleum bremense</name>
    <dbReference type="NCBI Taxonomy" id="76115"/>
    <lineage>
        <taxon>Bacteria</taxon>
        <taxon>Pseudomonadati</taxon>
        <taxon>Pseudomonadota</taxon>
        <taxon>Betaproteobacteria</taxon>
        <taxon>Rhodocyclales</taxon>
        <taxon>Rhodocyclaceae</taxon>
        <taxon>Aromatoleum</taxon>
    </lineage>
</organism>
<name>A0ABX1NRY0_9RHOO</name>